<gene>
    <name evidence="2" type="ORF">JCM19232_3888</name>
</gene>
<feature type="region of interest" description="Disordered" evidence="1">
    <location>
        <begin position="17"/>
        <end position="46"/>
    </location>
</feature>
<evidence type="ECO:0000313" key="2">
    <source>
        <dbReference type="EMBL" id="GAM60946.1"/>
    </source>
</evidence>
<sequence>MLMAKVKKFQETYAQLHSEPHDDDVENKPKSLDSLTKRSKKTKDVNKMLKNMIKNYGE</sequence>
<organism evidence="2 3">
    <name type="scientific">Vibrio ishigakensis</name>
    <dbReference type="NCBI Taxonomy" id="1481914"/>
    <lineage>
        <taxon>Bacteria</taxon>
        <taxon>Pseudomonadati</taxon>
        <taxon>Pseudomonadota</taxon>
        <taxon>Gammaproteobacteria</taxon>
        <taxon>Vibrionales</taxon>
        <taxon>Vibrionaceae</taxon>
        <taxon>Vibrio</taxon>
    </lineage>
</organism>
<reference evidence="2 3" key="2">
    <citation type="submission" date="2015-01" db="EMBL/GenBank/DDBJ databases">
        <authorList>
            <consortium name="NBRP consortium"/>
            <person name="Sawabe T."/>
            <person name="Meirelles P."/>
            <person name="Feng G."/>
            <person name="Sayaka M."/>
            <person name="Hattori M."/>
            <person name="Ohkuma M."/>
        </authorList>
    </citation>
    <scope>NUCLEOTIDE SEQUENCE [LARGE SCALE GENOMIC DNA]</scope>
    <source>
        <strain evidence="2 3">JCM19232</strain>
    </source>
</reference>
<name>A0A0B8P408_9VIBR</name>
<dbReference type="Proteomes" id="UP000031670">
    <property type="component" value="Unassembled WGS sequence"/>
</dbReference>
<evidence type="ECO:0000256" key="1">
    <source>
        <dbReference type="SAM" id="MobiDB-lite"/>
    </source>
</evidence>
<protein>
    <submittedName>
        <fullName evidence="2">Uncharacterized protein</fullName>
    </submittedName>
</protein>
<evidence type="ECO:0000313" key="3">
    <source>
        <dbReference type="Proteomes" id="UP000031670"/>
    </source>
</evidence>
<dbReference type="AlphaFoldDB" id="A0A0B8P408"/>
<reference evidence="2 3" key="1">
    <citation type="submission" date="2015-01" db="EMBL/GenBank/DDBJ databases">
        <title>Vibrio sp. C5 JCM 19232 whole genome shotgun sequence.</title>
        <authorList>
            <person name="Sawabe T."/>
            <person name="Meirelles P."/>
            <person name="Feng G."/>
            <person name="Sayaka M."/>
            <person name="Hattori M."/>
            <person name="Ohkuma M."/>
        </authorList>
    </citation>
    <scope>NUCLEOTIDE SEQUENCE [LARGE SCALE GENOMIC DNA]</scope>
    <source>
        <strain evidence="2 3">JCM19232</strain>
    </source>
</reference>
<accession>A0A0B8P408</accession>
<dbReference type="EMBL" id="BBSA01000002">
    <property type="protein sequence ID" value="GAM60946.1"/>
    <property type="molecule type" value="Genomic_DNA"/>
</dbReference>
<proteinExistence type="predicted"/>
<comment type="caution">
    <text evidence="2">The sequence shown here is derived from an EMBL/GenBank/DDBJ whole genome shotgun (WGS) entry which is preliminary data.</text>
</comment>